<dbReference type="Pfam" id="PF00001">
    <property type="entry name" value="7tm_1"/>
    <property type="match status" value="1"/>
</dbReference>
<evidence type="ECO:0000256" key="14">
    <source>
        <dbReference type="SAM" id="Phobius"/>
    </source>
</evidence>
<organism evidence="16 17">
    <name type="scientific">Ceratotherium simum simum</name>
    <name type="common">Southern white rhinoceros</name>
    <dbReference type="NCBI Taxonomy" id="73337"/>
    <lineage>
        <taxon>Eukaryota</taxon>
        <taxon>Metazoa</taxon>
        <taxon>Chordata</taxon>
        <taxon>Craniata</taxon>
        <taxon>Vertebrata</taxon>
        <taxon>Euteleostomi</taxon>
        <taxon>Mammalia</taxon>
        <taxon>Eutheria</taxon>
        <taxon>Laurasiatheria</taxon>
        <taxon>Perissodactyla</taxon>
        <taxon>Rhinocerotidae</taxon>
        <taxon>Ceratotherium</taxon>
    </lineage>
</organism>
<evidence type="ECO:0000256" key="10">
    <source>
        <dbReference type="ARBA" id="ARBA00023224"/>
    </source>
</evidence>
<feature type="domain" description="G-protein coupled receptors family 1 profile" evidence="15">
    <location>
        <begin position="93"/>
        <end position="349"/>
    </location>
</feature>
<dbReference type="PROSITE" id="PS50262">
    <property type="entry name" value="G_PROTEIN_RECEP_F1_2"/>
    <property type="match status" value="1"/>
</dbReference>
<keyword evidence="10 13" id="KW-0807">Transducer</keyword>
<feature type="transmembrane region" description="Helical" evidence="14">
    <location>
        <begin position="333"/>
        <end position="352"/>
    </location>
</feature>
<keyword evidence="2" id="KW-1003">Cell membrane</keyword>
<keyword evidence="5 13" id="KW-0297">G-protein coupled receptor</keyword>
<name>A0ABM0HVW5_CERSS</name>
<evidence type="ECO:0000256" key="11">
    <source>
        <dbReference type="ARBA" id="ARBA00035691"/>
    </source>
</evidence>
<proteinExistence type="inferred from homology"/>
<evidence type="ECO:0000256" key="1">
    <source>
        <dbReference type="ARBA" id="ARBA00004651"/>
    </source>
</evidence>
<gene>
    <name evidence="17" type="primary">LOC101404654</name>
</gene>
<dbReference type="PANTHER" id="PTHR24233">
    <property type="entry name" value="P2Y PURINOCEPTOR-RELATED G-PROTEIN COUPLED RECEPTOR"/>
    <property type="match status" value="1"/>
</dbReference>
<keyword evidence="16" id="KW-1185">Reference proteome</keyword>
<keyword evidence="7" id="KW-1015">Disulfide bond</keyword>
<dbReference type="CDD" id="cd15148">
    <property type="entry name" value="7tmA_GPR34-like"/>
    <property type="match status" value="1"/>
</dbReference>
<feature type="transmembrane region" description="Helical" evidence="14">
    <location>
        <begin position="239"/>
        <end position="263"/>
    </location>
</feature>
<dbReference type="RefSeq" id="XP_004435078.1">
    <property type="nucleotide sequence ID" value="XM_004435021.2"/>
</dbReference>
<evidence type="ECO:0000256" key="8">
    <source>
        <dbReference type="ARBA" id="ARBA00023170"/>
    </source>
</evidence>
<feature type="transmembrane region" description="Helical" evidence="14">
    <location>
        <begin position="193"/>
        <end position="213"/>
    </location>
</feature>
<feature type="transmembrane region" description="Helical" evidence="14">
    <location>
        <begin position="80"/>
        <end position="102"/>
    </location>
</feature>
<dbReference type="Gene3D" id="1.20.1070.10">
    <property type="entry name" value="Rhodopsin 7-helix transmembrane proteins"/>
    <property type="match status" value="1"/>
</dbReference>
<keyword evidence="8 13" id="KW-0675">Receptor</keyword>
<accession>A0ABM0HVW5</accession>
<dbReference type="PROSITE" id="PS00237">
    <property type="entry name" value="G_PROTEIN_RECEP_F1_1"/>
    <property type="match status" value="1"/>
</dbReference>
<protein>
    <recommendedName>
        <fullName evidence="11">Probable G-protein coupled receptor 34</fullName>
    </recommendedName>
</protein>
<keyword evidence="9" id="KW-0325">Glycoprotein</keyword>
<dbReference type="SUPFAM" id="SSF81321">
    <property type="entry name" value="Family A G protein-coupled receptor-like"/>
    <property type="match status" value="1"/>
</dbReference>
<keyword evidence="3 13" id="KW-0812">Transmembrane</keyword>
<evidence type="ECO:0000256" key="2">
    <source>
        <dbReference type="ARBA" id="ARBA00022475"/>
    </source>
</evidence>
<evidence type="ECO:0000256" key="9">
    <source>
        <dbReference type="ARBA" id="ARBA00023180"/>
    </source>
</evidence>
<feature type="transmembrane region" description="Helical" evidence="14">
    <location>
        <begin position="155"/>
        <end position="172"/>
    </location>
</feature>
<evidence type="ECO:0000259" key="15">
    <source>
        <dbReference type="PROSITE" id="PS50262"/>
    </source>
</evidence>
<sequence length="400" mass="45687">MIRSLSSQTTNSERLLSLPNRRMRSHTVTMTTASVSSWPCSSQGVYFITNHSIQLPHNFSGTSNSTACSMDEKLLSSVLITFYSVIFIMGLVGNIIALYVFLGIHRKRNSIQIYLLNVAIADLLLIFCLPFRIMYHINQNKWTLGVVLCKVVGTLFYMNMYISIILLGFISLDRYIKINRSIQQRKAITTKQSIYVCCIVWIVALAGFLTMIISTLKKGGHNSTVCFHYRDKHNAKGEAIFNFILVVMFWLIFLLIILSYIKIGKNLLRISKRRSKFPNSGKYATTARNSFIVLIIFTICFVPYHAFRFVYISSQLNVSSCYWKEIVHNTNEIMLVFSSFNSCLDPVMYFLMSSNIRKIMCQLLSRRFQGEASRSESTSEFKPGYSLHDTSAATKIQATS</sequence>
<keyword evidence="6 14" id="KW-0472">Membrane</keyword>
<evidence type="ECO:0000256" key="6">
    <source>
        <dbReference type="ARBA" id="ARBA00023136"/>
    </source>
</evidence>
<evidence type="ECO:0000256" key="7">
    <source>
        <dbReference type="ARBA" id="ARBA00023157"/>
    </source>
</evidence>
<dbReference type="InterPro" id="IPR048057">
    <property type="entry name" value="GPR34_7tmA"/>
</dbReference>
<dbReference type="PRINTS" id="PR01157">
    <property type="entry name" value="P2YPURNOCPTR"/>
</dbReference>
<feature type="transmembrane region" description="Helical" evidence="14">
    <location>
        <begin position="114"/>
        <end position="135"/>
    </location>
</feature>
<dbReference type="GeneID" id="101404654"/>
<dbReference type="Proteomes" id="UP000694910">
    <property type="component" value="Unplaced"/>
</dbReference>
<evidence type="ECO:0000313" key="16">
    <source>
        <dbReference type="Proteomes" id="UP000694910"/>
    </source>
</evidence>
<evidence type="ECO:0000256" key="5">
    <source>
        <dbReference type="ARBA" id="ARBA00023040"/>
    </source>
</evidence>
<evidence type="ECO:0000313" key="17">
    <source>
        <dbReference type="RefSeq" id="XP_004435078.1"/>
    </source>
</evidence>
<dbReference type="PANTHER" id="PTHR24233:SF1">
    <property type="entry name" value="G-PROTEIN COUPLED RECEPTOR 34-RELATED"/>
    <property type="match status" value="1"/>
</dbReference>
<dbReference type="PRINTS" id="PR00237">
    <property type="entry name" value="GPCRRHODOPSN"/>
</dbReference>
<dbReference type="InterPro" id="IPR017452">
    <property type="entry name" value="GPCR_Rhodpsn_7TM"/>
</dbReference>
<keyword evidence="4 14" id="KW-1133">Transmembrane helix</keyword>
<comment type="similarity">
    <text evidence="13">Belongs to the G-protein coupled receptor 1 family.</text>
</comment>
<comment type="function">
    <text evidence="12">G-protein-coupled receptor of lysophosphatidylserine (LysoPS) that plays different roles in immune response. Acts a damage-sensing receptor that triggers tissue repair upon recognition of dying neutrophils. Mechanistically, apoptotic neutrophils release lysophosphatydilserine that are recognized by type 3 innate lymphoid cells (ILC3s) via GPR34, which activates downstream PI3K-AKT and RAS-ERK signaling pathways leading to STAT3 activation and IL-22 production. Plays an important role in microglial function, controlling morphology and phagocytosis.</text>
</comment>
<evidence type="ECO:0000256" key="3">
    <source>
        <dbReference type="ARBA" id="ARBA00022692"/>
    </source>
</evidence>
<evidence type="ECO:0000256" key="12">
    <source>
        <dbReference type="ARBA" id="ARBA00045234"/>
    </source>
</evidence>
<evidence type="ECO:0000256" key="13">
    <source>
        <dbReference type="RuleBase" id="RU000688"/>
    </source>
</evidence>
<evidence type="ECO:0000256" key="4">
    <source>
        <dbReference type="ARBA" id="ARBA00022989"/>
    </source>
</evidence>
<reference evidence="17" key="1">
    <citation type="submission" date="2025-08" db="UniProtKB">
        <authorList>
            <consortium name="RefSeq"/>
        </authorList>
    </citation>
    <scope>IDENTIFICATION</scope>
</reference>
<feature type="transmembrane region" description="Helical" evidence="14">
    <location>
        <begin position="291"/>
        <end position="313"/>
    </location>
</feature>
<comment type="subcellular location">
    <subcellularLocation>
        <location evidence="1">Cell membrane</location>
        <topology evidence="1">Multi-pass membrane protein</topology>
    </subcellularLocation>
</comment>
<dbReference type="InterPro" id="IPR000276">
    <property type="entry name" value="GPCR_Rhodpsn"/>
</dbReference>